<name>A0AA47I7Y5_9CLOT</name>
<gene>
    <name evidence="3" type="ORF">LL038_03495</name>
</gene>
<organism evidence="3 4">
    <name type="scientific">Clostridium estertheticum</name>
    <dbReference type="NCBI Taxonomy" id="238834"/>
    <lineage>
        <taxon>Bacteria</taxon>
        <taxon>Bacillati</taxon>
        <taxon>Bacillota</taxon>
        <taxon>Clostridia</taxon>
        <taxon>Eubacteriales</taxon>
        <taxon>Clostridiaceae</taxon>
        <taxon>Clostridium</taxon>
    </lineage>
</organism>
<protein>
    <submittedName>
        <fullName evidence="3">Phage tail family protein</fullName>
    </submittedName>
</protein>
<feature type="domain" description="Siphovirus-type tail component RIFT-related" evidence="1">
    <location>
        <begin position="12"/>
        <end position="130"/>
    </location>
</feature>
<dbReference type="AlphaFoldDB" id="A0AA47I7Y5"/>
<evidence type="ECO:0000259" key="1">
    <source>
        <dbReference type="Pfam" id="PF05709"/>
    </source>
</evidence>
<evidence type="ECO:0000259" key="2">
    <source>
        <dbReference type="Pfam" id="PF22768"/>
    </source>
</evidence>
<dbReference type="Pfam" id="PF05709">
    <property type="entry name" value="Sipho_tail"/>
    <property type="match status" value="1"/>
</dbReference>
<sequence>MSKTITFINSLGEELVLTNSAPFLLQSFTQSGNVNIYSSKSMNQDGKNYLGNTLDIMDISLEVALVGNTKEELQRYKNKVIKILNPKNGEGWLCYKNNINERKVKCIINKIPFFNIVNSNRVYNGLISLTANNPFWTDLIEDKEEIALWKGDFSFSEDGSDGFELVVGGIEIGHRELSLIVNILNSGDVECGMRIEFKALATLTNPNILNVNTGEYIKINKGMVAGEVISISTYFGSKKVDSILDGVTTNIFNYIDFQSTFLQLDVGDNLFRYNSDTGIDNLEVSIYYQQQYLGV</sequence>
<dbReference type="InterPro" id="IPR008841">
    <property type="entry name" value="Siphovirus-type_tail_N"/>
</dbReference>
<accession>A0AA47I7Y5</accession>
<proteinExistence type="predicted"/>
<reference evidence="3" key="1">
    <citation type="submission" date="2021-11" db="EMBL/GenBank/DDBJ databases">
        <title>Clostridia strains as spoilage organisms.</title>
        <authorList>
            <person name="Wambui J."/>
            <person name="Stevens M.J.A."/>
            <person name="Stephan R."/>
        </authorList>
    </citation>
    <scope>NUCLEOTIDE SEQUENCE</scope>
    <source>
        <strain evidence="3">CF009</strain>
    </source>
</reference>
<dbReference type="Proteomes" id="UP001164733">
    <property type="component" value="Chromosome"/>
</dbReference>
<dbReference type="EMBL" id="CP086239">
    <property type="protein sequence ID" value="WAG61330.1"/>
    <property type="molecule type" value="Genomic_DNA"/>
</dbReference>
<feature type="domain" description="Siphovirus-type tail component C-terminal" evidence="2">
    <location>
        <begin position="187"/>
        <end position="292"/>
    </location>
</feature>
<dbReference type="Pfam" id="PF22768">
    <property type="entry name" value="SPP1_Dit"/>
    <property type="match status" value="1"/>
</dbReference>
<evidence type="ECO:0000313" key="3">
    <source>
        <dbReference type="EMBL" id="WAG61330.1"/>
    </source>
</evidence>
<dbReference type="InterPro" id="IPR054738">
    <property type="entry name" value="Siphovirus-type_tail_C"/>
</dbReference>
<evidence type="ECO:0000313" key="4">
    <source>
        <dbReference type="Proteomes" id="UP001164733"/>
    </source>
</evidence>
<dbReference type="RefSeq" id="WP_216120020.1">
    <property type="nucleotide sequence ID" value="NZ_CP086239.1"/>
</dbReference>